<dbReference type="Pfam" id="PF00149">
    <property type="entry name" value="Metallophos"/>
    <property type="match status" value="1"/>
</dbReference>
<proteinExistence type="predicted"/>
<dbReference type="EMBL" id="CP000585">
    <property type="protein sequence ID" value="ABO96061.1"/>
    <property type="molecule type" value="Genomic_DNA"/>
</dbReference>
<dbReference type="Proteomes" id="UP000001568">
    <property type="component" value="Chromosome 5"/>
</dbReference>
<dbReference type="STRING" id="436017.A4RXK3"/>
<dbReference type="GeneID" id="5001712"/>
<feature type="compositionally biased region" description="Low complexity" evidence="1">
    <location>
        <begin position="57"/>
        <end position="73"/>
    </location>
</feature>
<evidence type="ECO:0000259" key="2">
    <source>
        <dbReference type="Pfam" id="PF00149"/>
    </source>
</evidence>
<dbReference type="eggNOG" id="KOG0374">
    <property type="taxonomic scope" value="Eukaryota"/>
</dbReference>
<feature type="domain" description="Calcineurin-like phosphoesterase" evidence="2">
    <location>
        <begin position="80"/>
        <end position="336"/>
    </location>
</feature>
<dbReference type="InterPro" id="IPR004843">
    <property type="entry name" value="Calcineurin-like_PHP"/>
</dbReference>
<protein>
    <recommendedName>
        <fullName evidence="2">Calcineurin-like phosphoesterase domain-containing protein</fullName>
    </recommendedName>
</protein>
<dbReference type="OrthoDB" id="5976022at2759"/>
<dbReference type="AlphaFoldDB" id="A4RXK3"/>
<dbReference type="SUPFAM" id="SSF56300">
    <property type="entry name" value="Metallo-dependent phosphatases"/>
    <property type="match status" value="1"/>
</dbReference>
<name>A4RXK3_OSTLU</name>
<dbReference type="Gramene" id="ABO96061">
    <property type="protein sequence ID" value="ABO96061"/>
    <property type="gene ID" value="OSTLU_38815"/>
</dbReference>
<keyword evidence="4" id="KW-1185">Reference proteome</keyword>
<organism evidence="3 4">
    <name type="scientific">Ostreococcus lucimarinus (strain CCE9901)</name>
    <dbReference type="NCBI Taxonomy" id="436017"/>
    <lineage>
        <taxon>Eukaryota</taxon>
        <taxon>Viridiplantae</taxon>
        <taxon>Chlorophyta</taxon>
        <taxon>Mamiellophyceae</taxon>
        <taxon>Mamiellales</taxon>
        <taxon>Bathycoccaceae</taxon>
        <taxon>Ostreococcus</taxon>
    </lineage>
</organism>
<dbReference type="Gene3D" id="3.60.21.10">
    <property type="match status" value="1"/>
</dbReference>
<reference evidence="3 4" key="1">
    <citation type="journal article" date="2007" name="Proc. Natl. Acad. Sci. U.S.A.">
        <title>The tiny eukaryote Ostreococcus provides genomic insights into the paradox of plankton speciation.</title>
        <authorList>
            <person name="Palenik B."/>
            <person name="Grimwood J."/>
            <person name="Aerts A."/>
            <person name="Rouze P."/>
            <person name="Salamov A."/>
            <person name="Putnam N."/>
            <person name="Dupont C."/>
            <person name="Jorgensen R."/>
            <person name="Derelle E."/>
            <person name="Rombauts S."/>
            <person name="Zhou K."/>
            <person name="Otillar R."/>
            <person name="Merchant S.S."/>
            <person name="Podell S."/>
            <person name="Gaasterland T."/>
            <person name="Napoli C."/>
            <person name="Gendler K."/>
            <person name="Manuell A."/>
            <person name="Tai V."/>
            <person name="Vallon O."/>
            <person name="Piganeau G."/>
            <person name="Jancek S."/>
            <person name="Heijde M."/>
            <person name="Jabbari K."/>
            <person name="Bowler C."/>
            <person name="Lohr M."/>
            <person name="Robbens S."/>
            <person name="Werner G."/>
            <person name="Dubchak I."/>
            <person name="Pazour G.J."/>
            <person name="Ren Q."/>
            <person name="Paulsen I."/>
            <person name="Delwiche C."/>
            <person name="Schmutz J."/>
            <person name="Rokhsar D."/>
            <person name="Van de Peer Y."/>
            <person name="Moreau H."/>
            <person name="Grigoriev I.V."/>
        </authorList>
    </citation>
    <scope>NUCLEOTIDE SEQUENCE [LARGE SCALE GENOMIC DNA]</scope>
    <source>
        <strain evidence="3 4">CCE9901</strain>
    </source>
</reference>
<dbReference type="PANTHER" id="PTHR47680">
    <property type="entry name" value="SHEWANELLA-LIKE PROTEIN PHOSPHATASE 2"/>
    <property type="match status" value="1"/>
</dbReference>
<feature type="region of interest" description="Disordered" evidence="1">
    <location>
        <begin position="48"/>
        <end position="73"/>
    </location>
</feature>
<dbReference type="PANTHER" id="PTHR47680:SF2">
    <property type="entry name" value="SHEWANELLA-LIKE PROTEIN PHOSPHATASE 2"/>
    <property type="match status" value="1"/>
</dbReference>
<dbReference type="HOGENOM" id="CLU_042543_2_0_1"/>
<dbReference type="KEGG" id="olu:OSTLU_38815"/>
<dbReference type="GO" id="GO:0016787">
    <property type="term" value="F:hydrolase activity"/>
    <property type="evidence" value="ECO:0007669"/>
    <property type="project" value="InterPro"/>
</dbReference>
<dbReference type="RefSeq" id="XP_001417768.1">
    <property type="nucleotide sequence ID" value="XM_001417731.1"/>
</dbReference>
<accession>A4RXK3</accession>
<gene>
    <name evidence="3" type="ORF">OSTLU_38815</name>
</gene>
<evidence type="ECO:0000313" key="4">
    <source>
        <dbReference type="Proteomes" id="UP000001568"/>
    </source>
</evidence>
<evidence type="ECO:0000313" key="3">
    <source>
        <dbReference type="EMBL" id="ABO96061.1"/>
    </source>
</evidence>
<evidence type="ECO:0000256" key="1">
    <source>
        <dbReference type="SAM" id="MobiDB-lite"/>
    </source>
</evidence>
<sequence>MGAAAAKLRDLRAGPLDASECAELKPVWGPFVDTFVATLHAQGAAVAPVDVDERTPRSPATPSAAHASTSTSYRRPSVERLVAIGDVHGDLAKTREAFRAAKLTNARDEWVGGTTTCVQVGDQLDRGKDEVAILHFLERLRGEARAAGGELVVMNGNHETLNVSGRYRYSLAEGNADFTRWRARQDIGKVLRANCGLAAGVCESRAGEAAKTDTLPSFVKEGEGDRWRALAPGAPLALRFLAHQPVVVAIGSTLFVHGGVLPEHVKYGLDTLNEEISQWIKRGKIKSAPPLSVQGRDSVVWARDYSHVQEHKCDCDLLEETLRMIPGVERVVVGHTIQHPHGITSACDGKVIRIDVGMSKGCVDAKPEALEILKDGESIAKMKLGDDGETVETTTL</sequence>
<dbReference type="InterPro" id="IPR029052">
    <property type="entry name" value="Metallo-depent_PP-like"/>
</dbReference>